<proteinExistence type="inferred from homology"/>
<feature type="transmembrane region" description="Helical" evidence="11">
    <location>
        <begin position="15"/>
        <end position="38"/>
    </location>
</feature>
<feature type="transmembrane region" description="Helical" evidence="11">
    <location>
        <begin position="92"/>
        <end position="110"/>
    </location>
</feature>
<dbReference type="PANTHER" id="PTHR12428:SF65">
    <property type="entry name" value="CYTOCHROME C OXIDASE ASSEMBLY PROTEIN COX18, MITOCHONDRIAL"/>
    <property type="match status" value="1"/>
</dbReference>
<feature type="transmembrane region" description="Helical" evidence="11">
    <location>
        <begin position="195"/>
        <end position="215"/>
    </location>
</feature>
<evidence type="ECO:0000313" key="13">
    <source>
        <dbReference type="EMBL" id="HIR40836.1"/>
    </source>
</evidence>
<evidence type="ECO:0000256" key="5">
    <source>
        <dbReference type="ARBA" id="ARBA00022927"/>
    </source>
</evidence>
<evidence type="ECO:0000313" key="14">
    <source>
        <dbReference type="Proteomes" id="UP000886749"/>
    </source>
</evidence>
<keyword evidence="8" id="KW-0143">Chaperone</keyword>
<dbReference type="CDD" id="cd20070">
    <property type="entry name" value="5TM_YidC_Alb3"/>
    <property type="match status" value="1"/>
</dbReference>
<keyword evidence="4 9" id="KW-0812">Transmembrane</keyword>
<dbReference type="InterPro" id="IPR047196">
    <property type="entry name" value="YidC_ALB_C"/>
</dbReference>
<dbReference type="Pfam" id="PF02096">
    <property type="entry name" value="60KD_IMP"/>
    <property type="match status" value="1"/>
</dbReference>
<keyword evidence="7 11" id="KW-0472">Membrane</keyword>
<evidence type="ECO:0000256" key="4">
    <source>
        <dbReference type="ARBA" id="ARBA00022692"/>
    </source>
</evidence>
<dbReference type="GO" id="GO:0051205">
    <property type="term" value="P:protein insertion into membrane"/>
    <property type="evidence" value="ECO:0007669"/>
    <property type="project" value="TreeGrafter"/>
</dbReference>
<dbReference type="GO" id="GO:0005886">
    <property type="term" value="C:plasma membrane"/>
    <property type="evidence" value="ECO:0007669"/>
    <property type="project" value="UniProtKB-SubCell"/>
</dbReference>
<reference evidence="13" key="1">
    <citation type="submission" date="2020-10" db="EMBL/GenBank/DDBJ databases">
        <authorList>
            <person name="Gilroy R."/>
        </authorList>
    </citation>
    <scope>NUCLEOTIDE SEQUENCE</scope>
    <source>
        <strain evidence="13">CHK184-25365</strain>
    </source>
</reference>
<name>A0A9D1AJC7_9FIRM</name>
<dbReference type="EMBL" id="DVGY01000078">
    <property type="protein sequence ID" value="HIR40836.1"/>
    <property type="molecule type" value="Genomic_DNA"/>
</dbReference>
<comment type="caution">
    <text evidence="13">The sequence shown here is derived from an EMBL/GenBank/DDBJ whole genome shotgun (WGS) entry which is preliminary data.</text>
</comment>
<evidence type="ECO:0000259" key="12">
    <source>
        <dbReference type="Pfam" id="PF02096"/>
    </source>
</evidence>
<sequence length="354" mass="40375">MFDFIATPFGWLMKYMYMLIPDFGWCIIIFTIVVRLCMFPLQVKQQKNMAVSGDVMKKQKAIQEKYKNNKEKLNIELQRLYDQEHYNPMSSCLPMLITMVVLFGIIGVIYNPLVHILGLDSNAINEAGTFIQSQFQTNAPQISIIQEIQTNAHGLADTLVGYFGGWGTEAVQSIQEFNMNFLGFLNLGRIPEFGWNWYVLIPFIAGLSSFLVTFISMKMNPTQMAATGDQKSGQGCMKVTMYLMPLLSVVFAFWLPVGVALYWMISNFCSFGQSVLVKKLYPPEKVKAQAEAKKAKRKASGKKSRVEEALELKEKYTVKKPHGPYDNEHLEDLTQADKIKAARERMRQKYGDDE</sequence>
<feature type="coiled-coil region" evidence="10">
    <location>
        <begin position="56"/>
        <end position="83"/>
    </location>
</feature>
<dbReference type="PANTHER" id="PTHR12428">
    <property type="entry name" value="OXA1"/>
    <property type="match status" value="1"/>
</dbReference>
<accession>A0A9D1AJC7</accession>
<keyword evidence="10" id="KW-0175">Coiled coil</keyword>
<evidence type="ECO:0000256" key="6">
    <source>
        <dbReference type="ARBA" id="ARBA00022989"/>
    </source>
</evidence>
<comment type="similarity">
    <text evidence="9">Belongs to the OXA1/ALB3/YidC family.</text>
</comment>
<evidence type="ECO:0000256" key="10">
    <source>
        <dbReference type="SAM" id="Coils"/>
    </source>
</evidence>
<evidence type="ECO:0000256" key="8">
    <source>
        <dbReference type="ARBA" id="ARBA00023186"/>
    </source>
</evidence>
<dbReference type="AlphaFoldDB" id="A0A9D1AJC7"/>
<feature type="domain" description="Membrane insertase YidC/Oxa/ALB C-terminal" evidence="12">
    <location>
        <begin position="23"/>
        <end position="279"/>
    </location>
</feature>
<dbReference type="GO" id="GO:0015031">
    <property type="term" value="P:protein transport"/>
    <property type="evidence" value="ECO:0007669"/>
    <property type="project" value="UniProtKB-KW"/>
</dbReference>
<dbReference type="NCBIfam" id="TIGR03592">
    <property type="entry name" value="yidC_oxa1_cterm"/>
    <property type="match status" value="1"/>
</dbReference>
<evidence type="ECO:0000256" key="11">
    <source>
        <dbReference type="SAM" id="Phobius"/>
    </source>
</evidence>
<dbReference type="InterPro" id="IPR028055">
    <property type="entry name" value="YidC/Oxa/ALB_C"/>
</dbReference>
<protein>
    <submittedName>
        <fullName evidence="13">YidC/Oxa1 family membrane protein insertase</fullName>
    </submittedName>
</protein>
<comment type="subcellular location">
    <subcellularLocation>
        <location evidence="1">Cell membrane</location>
        <topology evidence="1">Multi-pass membrane protein</topology>
    </subcellularLocation>
    <subcellularLocation>
        <location evidence="9">Membrane</location>
        <topology evidence="9">Multi-pass membrane protein</topology>
    </subcellularLocation>
</comment>
<dbReference type="GO" id="GO:0032977">
    <property type="term" value="F:membrane insertase activity"/>
    <property type="evidence" value="ECO:0007669"/>
    <property type="project" value="InterPro"/>
</dbReference>
<evidence type="ECO:0000256" key="7">
    <source>
        <dbReference type="ARBA" id="ARBA00023136"/>
    </source>
</evidence>
<evidence type="ECO:0000256" key="1">
    <source>
        <dbReference type="ARBA" id="ARBA00004651"/>
    </source>
</evidence>
<keyword evidence="6 11" id="KW-1133">Transmembrane helix</keyword>
<organism evidence="13 14">
    <name type="scientific">Candidatus Egerieicola pullicola</name>
    <dbReference type="NCBI Taxonomy" id="2840775"/>
    <lineage>
        <taxon>Bacteria</taxon>
        <taxon>Bacillati</taxon>
        <taxon>Bacillota</taxon>
        <taxon>Clostridia</taxon>
        <taxon>Eubacteriales</taxon>
        <taxon>Oscillospiraceae</taxon>
        <taxon>Oscillospiraceae incertae sedis</taxon>
        <taxon>Candidatus Egerieicola</taxon>
    </lineage>
</organism>
<evidence type="ECO:0000256" key="2">
    <source>
        <dbReference type="ARBA" id="ARBA00022448"/>
    </source>
</evidence>
<dbReference type="InterPro" id="IPR001708">
    <property type="entry name" value="YidC/ALB3/OXA1/COX18"/>
</dbReference>
<keyword evidence="2" id="KW-0813">Transport</keyword>
<keyword evidence="5" id="KW-0653">Protein transport</keyword>
<keyword evidence="3" id="KW-1003">Cell membrane</keyword>
<feature type="transmembrane region" description="Helical" evidence="11">
    <location>
        <begin position="241"/>
        <end position="265"/>
    </location>
</feature>
<reference evidence="13" key="2">
    <citation type="journal article" date="2021" name="PeerJ">
        <title>Extensive microbial diversity within the chicken gut microbiome revealed by metagenomics and culture.</title>
        <authorList>
            <person name="Gilroy R."/>
            <person name="Ravi A."/>
            <person name="Getino M."/>
            <person name="Pursley I."/>
            <person name="Horton D.L."/>
            <person name="Alikhan N.F."/>
            <person name="Baker D."/>
            <person name="Gharbi K."/>
            <person name="Hall N."/>
            <person name="Watson M."/>
            <person name="Adriaenssens E.M."/>
            <person name="Foster-Nyarko E."/>
            <person name="Jarju S."/>
            <person name="Secka A."/>
            <person name="Antonio M."/>
            <person name="Oren A."/>
            <person name="Chaudhuri R.R."/>
            <person name="La Ragione R."/>
            <person name="Hildebrand F."/>
            <person name="Pallen M.J."/>
        </authorList>
    </citation>
    <scope>NUCLEOTIDE SEQUENCE</scope>
    <source>
        <strain evidence="13">CHK184-25365</strain>
    </source>
</reference>
<evidence type="ECO:0000256" key="3">
    <source>
        <dbReference type="ARBA" id="ARBA00022475"/>
    </source>
</evidence>
<gene>
    <name evidence="13" type="ORF">IAB36_03305</name>
</gene>
<dbReference type="Proteomes" id="UP000886749">
    <property type="component" value="Unassembled WGS sequence"/>
</dbReference>
<evidence type="ECO:0000256" key="9">
    <source>
        <dbReference type="RuleBase" id="RU003945"/>
    </source>
</evidence>